<accession>A0ACB0YAN7</accession>
<sequence length="113" mass="13118">MRQLGEFSERPDIDSIVRLGDIYAILIGHNVKRSNFRKAWSLIEHCEQRSRPRIDVRNYLNKNTLDQICDNVGVPRLKSAKSIKEEEEENEKETADTVEFSHSLRRHIDAGSP</sequence>
<dbReference type="Proteomes" id="UP001497535">
    <property type="component" value="Unassembled WGS sequence"/>
</dbReference>
<evidence type="ECO:0000313" key="1">
    <source>
        <dbReference type="EMBL" id="CAK5038164.1"/>
    </source>
</evidence>
<proteinExistence type="predicted"/>
<organism evidence="1 2">
    <name type="scientific">Meloidogyne enterolobii</name>
    <name type="common">Root-knot nematode worm</name>
    <name type="synonym">Meloidogyne mayaguensis</name>
    <dbReference type="NCBI Taxonomy" id="390850"/>
    <lineage>
        <taxon>Eukaryota</taxon>
        <taxon>Metazoa</taxon>
        <taxon>Ecdysozoa</taxon>
        <taxon>Nematoda</taxon>
        <taxon>Chromadorea</taxon>
        <taxon>Rhabditida</taxon>
        <taxon>Tylenchina</taxon>
        <taxon>Tylenchomorpha</taxon>
        <taxon>Tylenchoidea</taxon>
        <taxon>Meloidogynidae</taxon>
        <taxon>Meloidogyninae</taxon>
        <taxon>Meloidogyne</taxon>
    </lineage>
</organism>
<comment type="caution">
    <text evidence="1">The sequence shown here is derived from an EMBL/GenBank/DDBJ whole genome shotgun (WGS) entry which is preliminary data.</text>
</comment>
<protein>
    <submittedName>
        <fullName evidence="1">Uncharacterized protein</fullName>
    </submittedName>
</protein>
<evidence type="ECO:0000313" key="2">
    <source>
        <dbReference type="Proteomes" id="UP001497535"/>
    </source>
</evidence>
<reference evidence="1" key="1">
    <citation type="submission" date="2023-11" db="EMBL/GenBank/DDBJ databases">
        <authorList>
            <person name="Poullet M."/>
        </authorList>
    </citation>
    <scope>NUCLEOTIDE SEQUENCE</scope>
    <source>
        <strain evidence="1">E1834</strain>
    </source>
</reference>
<gene>
    <name evidence="1" type="ORF">MENTE1834_LOCUS9549</name>
</gene>
<dbReference type="EMBL" id="CAVMJV010000008">
    <property type="protein sequence ID" value="CAK5038164.1"/>
    <property type="molecule type" value="Genomic_DNA"/>
</dbReference>
<keyword evidence="2" id="KW-1185">Reference proteome</keyword>
<name>A0ACB0YAN7_MELEN</name>